<comment type="caution">
    <text evidence="9">The sequence shown here is derived from an EMBL/GenBank/DDBJ whole genome shotgun (WGS) entry which is preliminary data.</text>
</comment>
<organism evidence="9 10">
    <name type="scientific">Fusarium sarcochroum</name>
    <dbReference type="NCBI Taxonomy" id="1208366"/>
    <lineage>
        <taxon>Eukaryota</taxon>
        <taxon>Fungi</taxon>
        <taxon>Dikarya</taxon>
        <taxon>Ascomycota</taxon>
        <taxon>Pezizomycotina</taxon>
        <taxon>Sordariomycetes</taxon>
        <taxon>Hypocreomycetidae</taxon>
        <taxon>Hypocreales</taxon>
        <taxon>Nectriaceae</taxon>
        <taxon>Fusarium</taxon>
        <taxon>Fusarium lateritium species complex</taxon>
    </lineage>
</organism>
<dbReference type="PRINTS" id="PR02047">
    <property type="entry name" value="BREFELDNASP4"/>
</dbReference>
<evidence type="ECO:0000259" key="7">
    <source>
        <dbReference type="Pfam" id="PF10337"/>
    </source>
</evidence>
<protein>
    <recommendedName>
        <fullName evidence="11">ER transporter 6TM N-terminal domain-containing protein</fullName>
    </recommendedName>
</protein>
<evidence type="ECO:0000256" key="4">
    <source>
        <dbReference type="ARBA" id="ARBA00023136"/>
    </source>
</evidence>
<feature type="transmembrane region" description="Helical" evidence="6">
    <location>
        <begin position="292"/>
        <end position="313"/>
    </location>
</feature>
<feature type="transmembrane region" description="Helical" evidence="6">
    <location>
        <begin position="703"/>
        <end position="722"/>
    </location>
</feature>
<feature type="transmembrane region" description="Helical" evidence="6">
    <location>
        <begin position="785"/>
        <end position="806"/>
    </location>
</feature>
<feature type="transmembrane region" description="Helical" evidence="6">
    <location>
        <begin position="238"/>
        <end position="256"/>
    </location>
</feature>
<keyword evidence="10" id="KW-1185">Reference proteome</keyword>
<feature type="compositionally biased region" description="Basic and acidic residues" evidence="5">
    <location>
        <begin position="31"/>
        <end position="42"/>
    </location>
</feature>
<evidence type="ECO:0000256" key="6">
    <source>
        <dbReference type="SAM" id="Phobius"/>
    </source>
</evidence>
<keyword evidence="3 6" id="KW-1133">Transmembrane helix</keyword>
<dbReference type="InterPro" id="IPR018823">
    <property type="entry name" value="ArAE_2_N"/>
</dbReference>
<feature type="domain" description="Putative ER transporter 6TM N-terminal" evidence="7">
    <location>
        <begin position="157"/>
        <end position="229"/>
    </location>
</feature>
<dbReference type="InterPro" id="IPR023244">
    <property type="entry name" value="Brefeldin_A-sensitivity_4"/>
</dbReference>
<evidence type="ECO:0000256" key="3">
    <source>
        <dbReference type="ARBA" id="ARBA00022989"/>
    </source>
</evidence>
<feature type="transmembrane region" description="Helical" evidence="6">
    <location>
        <begin position="728"/>
        <end position="746"/>
    </location>
</feature>
<dbReference type="EMBL" id="JABEXW010000057">
    <property type="protein sequence ID" value="KAF4972415.1"/>
    <property type="molecule type" value="Genomic_DNA"/>
</dbReference>
<dbReference type="AlphaFoldDB" id="A0A8H4UA52"/>
<evidence type="ECO:0000256" key="1">
    <source>
        <dbReference type="ARBA" id="ARBA00004141"/>
    </source>
</evidence>
<feature type="transmembrane region" description="Helical" evidence="6">
    <location>
        <begin position="207"/>
        <end position="226"/>
    </location>
</feature>
<evidence type="ECO:0000256" key="5">
    <source>
        <dbReference type="SAM" id="MobiDB-lite"/>
    </source>
</evidence>
<feature type="transmembrane region" description="Helical" evidence="6">
    <location>
        <begin position="753"/>
        <end position="773"/>
    </location>
</feature>
<dbReference type="OrthoDB" id="1924968at2759"/>
<keyword evidence="2 6" id="KW-0812">Transmembrane</keyword>
<reference evidence="9" key="2">
    <citation type="submission" date="2020-05" db="EMBL/GenBank/DDBJ databases">
        <authorList>
            <person name="Kim H.-S."/>
            <person name="Proctor R.H."/>
            <person name="Brown D.W."/>
        </authorList>
    </citation>
    <scope>NUCLEOTIDE SEQUENCE</scope>
    <source>
        <strain evidence="9">NRRL 20472</strain>
    </source>
</reference>
<feature type="region of interest" description="Disordered" evidence="5">
    <location>
        <begin position="1"/>
        <end position="55"/>
    </location>
</feature>
<feature type="region of interest" description="Disordered" evidence="5">
    <location>
        <begin position="595"/>
        <end position="622"/>
    </location>
</feature>
<dbReference type="Pfam" id="PF10337">
    <property type="entry name" value="ArAE_2_N"/>
    <property type="match status" value="1"/>
</dbReference>
<reference evidence="9" key="1">
    <citation type="journal article" date="2020" name="BMC Genomics">
        <title>Correction to: Identification and distribution of gene clusters required for synthesis of sphingolipid metabolism inhibitors in diverse species of the filamentous fungus Fusarium.</title>
        <authorList>
            <person name="Kim H.S."/>
            <person name="Lohmar J.M."/>
            <person name="Busman M."/>
            <person name="Brown D.W."/>
            <person name="Naumann T.A."/>
            <person name="Divon H.H."/>
            <person name="Lysoe E."/>
            <person name="Uhlig S."/>
            <person name="Proctor R.H."/>
        </authorList>
    </citation>
    <scope>NUCLEOTIDE SEQUENCE</scope>
    <source>
        <strain evidence="9">NRRL 20472</strain>
    </source>
</reference>
<keyword evidence="4 6" id="KW-0472">Membrane</keyword>
<accession>A0A8H4UA52</accession>
<sequence length="1048" mass="118217">MERGRQRIPITGSYRDDREMVAESSATDSLDPSRLDIDDQARTRSASSVRDYLPRPSFDSRRSSVVSIMQIDQIISDDRINMETYGVSEMRDGFFDALFLRPDPVAPEEVAERSKATLPREFEKSHPLSAKHFLPRQLHEIRSVARKVVTTRAGIKLLKSFLAFFIAYTLCLIQPVHEWLGRYDYIMVVSAILNHSGRNFGSQVDGALGTIIGTAAGLAWGVVGLLLSTSTLAAKTGYGGILALFFALFMAGIAYIRSFFIRLYQSVLCAGIAIAFTTLAETSSLDINWPKLRSYAIPWLLGQAIALVVNCIVFPDAGNRLLAVALDKAFNTMQESLVIPAPRDTRLRRRLAKTFMDMSLAYRDMRIDITITRFRPMDVRELRNAVQGVVRALLSMNTDTDLFEDWDNPVEITVAGDSSSESSFEDSGRKVAQTLSGPTKEVIACMAEGMRRCHAALMGLTGWRKHFGPPTDVSSDLVPVQLRMQNALAAFDAAETHLLRSNDRPETYAEHGQVVELFVFSRHVRETAATIVNLMSRVHDTQTRSSRMRFNFPTYPPEKALYRTNAQVRHDRGGVTAGMYRATFAEIARLIETTKTSEKHHPRQNYDPVTEPDDGTIIEPSIRGQPASRRDKLGYRIWTVLHRLQGFESRYALKVAILTSALALPGWLSSESMWWNQYEAWWAVCMGWIMIHPRIGGNIQDFVTRAFAAILGAAWSGAAHAAGNGNPYVLAVFAAIYMIPMIYRFTQSSHPRSGLVGCLSFTVISLSLRNHLGESSVALLGVHKGIVFFVGTIAPIIVNWVLWPFVARHELRFALSSMIFNMSIMYRNVVANYVYFDEGKDPTPDVVRRSEMLESRMREGFVRIRQLLVMARHELRLRAPFDPIPYSCLAASVERFFEYLIAVRQSALFYNPNYIRDNPVAAEKLLSYRRDAVAAILGNLYILAGALRSQRKVPRYLPSAAAARKKLLHRTAEVAREMAEDTEYHELKRHKTWSDIYSYSYNESLTGCVAQLEELEQFTKLIVGEKRFEGSKHVEYDDEDTDVSPERH</sequence>
<feature type="transmembrane region" description="Helical" evidence="6">
    <location>
        <begin position="263"/>
        <end position="280"/>
    </location>
</feature>
<evidence type="ECO:0000313" key="10">
    <source>
        <dbReference type="Proteomes" id="UP000622797"/>
    </source>
</evidence>
<dbReference type="PANTHER" id="PTHR47804:SF3">
    <property type="entry name" value="PROTEIN BRE4"/>
    <property type="match status" value="1"/>
</dbReference>
<feature type="domain" description="Integral membrane bound transporter" evidence="8">
    <location>
        <begin position="674"/>
        <end position="767"/>
    </location>
</feature>
<evidence type="ECO:0000313" key="9">
    <source>
        <dbReference type="EMBL" id="KAF4972415.1"/>
    </source>
</evidence>
<dbReference type="PANTHER" id="PTHR47804">
    <property type="entry name" value="60S RIBOSOMAL PROTEIN L19"/>
    <property type="match status" value="1"/>
</dbReference>
<evidence type="ECO:0008006" key="11">
    <source>
        <dbReference type="Google" id="ProtNLM"/>
    </source>
</evidence>
<proteinExistence type="predicted"/>
<feature type="transmembrane region" description="Helical" evidence="6">
    <location>
        <begin position="157"/>
        <end position="177"/>
    </location>
</feature>
<dbReference type="Pfam" id="PF13515">
    <property type="entry name" value="FUSC_2"/>
    <property type="match status" value="1"/>
</dbReference>
<gene>
    <name evidence="9" type="ORF">FSARC_982</name>
</gene>
<evidence type="ECO:0000256" key="2">
    <source>
        <dbReference type="ARBA" id="ARBA00022692"/>
    </source>
</evidence>
<dbReference type="InterPro" id="IPR052430">
    <property type="entry name" value="IVT-Associated"/>
</dbReference>
<evidence type="ECO:0000259" key="8">
    <source>
        <dbReference type="Pfam" id="PF13515"/>
    </source>
</evidence>
<comment type="subcellular location">
    <subcellularLocation>
        <location evidence="1">Membrane</location>
        <topology evidence="1">Multi-pass membrane protein</topology>
    </subcellularLocation>
</comment>
<name>A0A8H4UA52_9HYPO</name>
<dbReference type="InterPro" id="IPR049453">
    <property type="entry name" value="Memb_transporter_dom"/>
</dbReference>
<dbReference type="Proteomes" id="UP000622797">
    <property type="component" value="Unassembled WGS sequence"/>
</dbReference>
<dbReference type="GO" id="GO:0016020">
    <property type="term" value="C:membrane"/>
    <property type="evidence" value="ECO:0007669"/>
    <property type="project" value="UniProtKB-SubCell"/>
</dbReference>